<protein>
    <submittedName>
        <fullName evidence="2">Uncharacterized protein</fullName>
    </submittedName>
</protein>
<evidence type="ECO:0000313" key="3">
    <source>
        <dbReference type="Proteomes" id="UP001530377"/>
    </source>
</evidence>
<dbReference type="Proteomes" id="UP001530377">
    <property type="component" value="Unassembled WGS sequence"/>
</dbReference>
<dbReference type="AlphaFoldDB" id="A0ABD3SRK1"/>
<feature type="region of interest" description="Disordered" evidence="1">
    <location>
        <begin position="278"/>
        <end position="310"/>
    </location>
</feature>
<feature type="compositionally biased region" description="Low complexity" evidence="1">
    <location>
        <begin position="301"/>
        <end position="310"/>
    </location>
</feature>
<evidence type="ECO:0000313" key="2">
    <source>
        <dbReference type="EMBL" id="KAL3827239.1"/>
    </source>
</evidence>
<sequence length="455" mass="49815">MALSINVAVGASNCDENESPQVRNSISKADQAMTATGATGACAAHAARASVPSLPVAASNKHSGINKYSKFKSIQLSKDQIEATDEKQASVNQLSEWLANEAAKKNRKPPIHRPLSTTPAIHPLRIQAKPRIKKSDVEATDSKRVSVKTLSSWMSDDPFEQKKGIRTARTGRNVIAKSRVFEKEKEMRADRQCDIKVGSVEERSAWLSGAFKHDGDEKHAAASLLEKKAVIRPYQSKLKQNEKQCEENELMSVREKKEWLSKAFKKGSGGDTIHQTKSFDEQHHSRGGATPAIQQTKSFETKNNGTTPTTTKFAEADDSYNLAINQTKSLDGIGRPVVRLYHKDDAHDESCPEEELKSVHDKQAWLTNAFKKPSGGVGRSHQGSSMGAREIVCKQPNGNVIYSVDSNQDSSMSIAAGPPSVNPAMEGKSYALEVDGADKMSVADRARWLQCAFKK</sequence>
<accession>A0ABD3SRK1</accession>
<gene>
    <name evidence="2" type="ORF">ACHAXA_004714</name>
</gene>
<proteinExistence type="predicted"/>
<evidence type="ECO:0000256" key="1">
    <source>
        <dbReference type="SAM" id="MobiDB-lite"/>
    </source>
</evidence>
<keyword evidence="3" id="KW-1185">Reference proteome</keyword>
<name>A0ABD3SRK1_9STRA</name>
<reference evidence="2 3" key="1">
    <citation type="submission" date="2024-10" db="EMBL/GenBank/DDBJ databases">
        <title>Updated reference genomes for cyclostephanoid diatoms.</title>
        <authorList>
            <person name="Roberts W.R."/>
            <person name="Alverson A.J."/>
        </authorList>
    </citation>
    <scope>NUCLEOTIDE SEQUENCE [LARGE SCALE GENOMIC DNA]</scope>
    <source>
        <strain evidence="2 3">AJA228-03</strain>
    </source>
</reference>
<comment type="caution">
    <text evidence="2">The sequence shown here is derived from an EMBL/GenBank/DDBJ whole genome shotgun (WGS) entry which is preliminary data.</text>
</comment>
<dbReference type="EMBL" id="JALLPB020000006">
    <property type="protein sequence ID" value="KAL3827239.1"/>
    <property type="molecule type" value="Genomic_DNA"/>
</dbReference>
<organism evidence="2 3">
    <name type="scientific">Cyclostephanos tholiformis</name>
    <dbReference type="NCBI Taxonomy" id="382380"/>
    <lineage>
        <taxon>Eukaryota</taxon>
        <taxon>Sar</taxon>
        <taxon>Stramenopiles</taxon>
        <taxon>Ochrophyta</taxon>
        <taxon>Bacillariophyta</taxon>
        <taxon>Coscinodiscophyceae</taxon>
        <taxon>Thalassiosirophycidae</taxon>
        <taxon>Stephanodiscales</taxon>
        <taxon>Stephanodiscaceae</taxon>
        <taxon>Cyclostephanos</taxon>
    </lineage>
</organism>